<sequence>MSLQEKMEIQIINEEERMQSGIKVPVDYETDKNKLNQEELLASLGFIEHATIRASFDRGIEEEERAIHVQPSQSFTGTTLPAGMHKQSNALESNSREHTVSRINHTQQSQQPGEALADRVLPSLGDKDSDLEVEGALHSGDDQQQLEFQKNEGIDTIQYGEAQVASARKPSANASSEEHIPTYRDEKEVGAIETSGPNYDMGAQDEEEIQQQIMLMGEYTRHQEQERYQQMIEGERRQQEALLRQIREIEALEQRQSFAPMLNEQQVPYTEPAPYPGYDNTWGNPAVSTGGNDQLLHTSDNQPQMTPMQNELLTITIDIGGGQQENIQVFEGDDPFDLARQFAQKHNLDPKLTDLLAAQIQSNIDQVILQGGKEGYEEENQMMYEGEHQQQQYEDNQYASPMQGYHQEDQQQQQQYYSEPPQVYYGLHNQQQPMMNYQQRQQSPPRQQRQQSPFNTKSPIQHALEMRYRHPQIQPVPHISERSRRLALMKRPPHNAQQPVHIRLYNQELEKTQIAMRKQQEMAVEQQEIAMRQQHRQAMLHQAPAQSQQDGGSGPLNIGVRLYQKGIKKQEEKERYCKQLKEVEELLEQRELVFKPHLIAKPSQNTQSTVMRDKSSGQLRKEEELIMYGRMLNEKKEMARVINSQYEESRFDFVPKINKKSEKIVQERSRYLVGSNVLSNHSQVQHEAGGNNSSLQSPKNNNGRTLEEQLRSIGMSGQQNQTNVESPQQYSQYSQQQQQPGGQQMMFSPKSQGTGTKFHELYDDARLRKERFEMVKKEMLDKECTFKPHLVTKESRLTKSVLTATTHPNQPTVVEQHINQDIHQAKVTQMGGESNNTSMVQLLHQQKPNTRDRSKHQHGGGIDDHVDAKTGQPLFRPQTGRSPRHRRHPTEKIGEHLYSQHKALQEKQEKLKREDLQRHTERRRQVHTANRKTDRIIETSKREMIMEIFEMLRVEGDTEGIISAQRIDLHSLPTKILEVFQPLLIEMEELGTTLNQEEFLDASLRLYQTLNIQDRGLILNFNRSSNQRSQGGELSKCTFYPQLNPKSLKMVSEKQHKQPTDISSELADKLIRHHHQNRGNYGGTFSPFSQTPSGVISPIQHIQ</sequence>
<gene>
    <name evidence="2" type="ORF">FGO68_gene13447</name>
</gene>
<feature type="compositionally biased region" description="Polar residues" evidence="1">
    <location>
        <begin position="715"/>
        <end position="726"/>
    </location>
</feature>
<feature type="compositionally biased region" description="Basic and acidic residues" evidence="1">
    <location>
        <begin position="903"/>
        <end position="919"/>
    </location>
</feature>
<feature type="region of interest" description="Disordered" evidence="1">
    <location>
        <begin position="846"/>
        <end position="931"/>
    </location>
</feature>
<feature type="compositionally biased region" description="Basic residues" evidence="1">
    <location>
        <begin position="920"/>
        <end position="930"/>
    </location>
</feature>
<feature type="region of interest" description="Disordered" evidence="1">
    <location>
        <begin position="715"/>
        <end position="756"/>
    </location>
</feature>
<evidence type="ECO:0000313" key="2">
    <source>
        <dbReference type="EMBL" id="TNV85150.1"/>
    </source>
</evidence>
<feature type="compositionally biased region" description="Polar residues" evidence="1">
    <location>
        <begin position="745"/>
        <end position="755"/>
    </location>
</feature>
<proteinExistence type="predicted"/>
<dbReference type="EMBL" id="RRYP01002094">
    <property type="protein sequence ID" value="TNV85150.1"/>
    <property type="molecule type" value="Genomic_DNA"/>
</dbReference>
<feature type="compositionally biased region" description="Low complexity" evidence="1">
    <location>
        <begin position="435"/>
        <end position="453"/>
    </location>
</feature>
<reference evidence="2" key="1">
    <citation type="submission" date="2019-06" db="EMBL/GenBank/DDBJ databases">
        <authorList>
            <person name="Zheng W."/>
        </authorList>
    </citation>
    <scope>NUCLEOTIDE SEQUENCE</scope>
    <source>
        <strain evidence="2">QDHG01</strain>
    </source>
</reference>
<dbReference type="Gene3D" id="3.10.20.870">
    <property type="entry name" value="PFU (PLAA family ubiquitin binding), C-terminal domain"/>
    <property type="match status" value="1"/>
</dbReference>
<evidence type="ECO:0000256" key="1">
    <source>
        <dbReference type="SAM" id="MobiDB-lite"/>
    </source>
</evidence>
<dbReference type="Proteomes" id="UP000785679">
    <property type="component" value="Unassembled WGS sequence"/>
</dbReference>
<keyword evidence="3" id="KW-1185">Reference proteome</keyword>
<feature type="compositionally biased region" description="Polar residues" evidence="1">
    <location>
        <begin position="1086"/>
        <end position="1103"/>
    </location>
</feature>
<feature type="region of interest" description="Disordered" evidence="1">
    <location>
        <begin position="1076"/>
        <end position="1103"/>
    </location>
</feature>
<feature type="compositionally biased region" description="Polar residues" evidence="1">
    <location>
        <begin position="101"/>
        <end position="112"/>
    </location>
</feature>
<accession>A0A8J8P3G2</accession>
<comment type="caution">
    <text evidence="2">The sequence shown here is derived from an EMBL/GenBank/DDBJ whole genome shotgun (WGS) entry which is preliminary data.</text>
</comment>
<dbReference type="PANTHER" id="PTHR35381">
    <property type="entry name" value="EF-HAND DOMAIN-CONTAINING PROTEIN"/>
    <property type="match status" value="1"/>
</dbReference>
<dbReference type="OrthoDB" id="313506at2759"/>
<dbReference type="AlphaFoldDB" id="A0A8J8P3G2"/>
<name>A0A8J8P3G2_HALGN</name>
<feature type="compositionally biased region" description="Low complexity" evidence="1">
    <location>
        <begin position="727"/>
        <end position="744"/>
    </location>
</feature>
<organism evidence="2 3">
    <name type="scientific">Halteria grandinella</name>
    <dbReference type="NCBI Taxonomy" id="5974"/>
    <lineage>
        <taxon>Eukaryota</taxon>
        <taxon>Sar</taxon>
        <taxon>Alveolata</taxon>
        <taxon>Ciliophora</taxon>
        <taxon>Intramacronucleata</taxon>
        <taxon>Spirotrichea</taxon>
        <taxon>Stichotrichia</taxon>
        <taxon>Sporadotrichida</taxon>
        <taxon>Halteriidae</taxon>
        <taxon>Halteria</taxon>
    </lineage>
</organism>
<feature type="region of interest" description="Disordered" evidence="1">
    <location>
        <begin position="683"/>
        <end position="703"/>
    </location>
</feature>
<feature type="region of interest" description="Disordered" evidence="1">
    <location>
        <begin position="89"/>
        <end position="115"/>
    </location>
</feature>
<feature type="region of interest" description="Disordered" evidence="1">
    <location>
        <begin position="435"/>
        <end position="455"/>
    </location>
</feature>
<protein>
    <submittedName>
        <fullName evidence="2">Uncharacterized protein</fullName>
    </submittedName>
</protein>
<evidence type="ECO:0000313" key="3">
    <source>
        <dbReference type="Proteomes" id="UP000785679"/>
    </source>
</evidence>
<dbReference type="PANTHER" id="PTHR35381:SF1">
    <property type="entry name" value="EF-HAND DOMAIN-CONTAINING PROTEIN"/>
    <property type="match status" value="1"/>
</dbReference>
<dbReference type="InterPro" id="IPR038122">
    <property type="entry name" value="PFU_sf"/>
</dbReference>